<dbReference type="AlphaFoldDB" id="R9PMG8"/>
<dbReference type="RefSeq" id="XP_012192882.1">
    <property type="nucleotide sequence ID" value="XM_012337492.1"/>
</dbReference>
<accession>R9PMG8</accession>
<evidence type="ECO:0000313" key="2">
    <source>
        <dbReference type="Proteomes" id="UP000014071"/>
    </source>
</evidence>
<proteinExistence type="predicted"/>
<protein>
    <submittedName>
        <fullName evidence="1">Uncharacterized protein</fullName>
    </submittedName>
</protein>
<gene>
    <name evidence="1" type="ORF">PHSY_006896</name>
</gene>
<dbReference type="EMBL" id="DF238831">
    <property type="protein sequence ID" value="GAC99295.1"/>
    <property type="molecule type" value="Genomic_DNA"/>
</dbReference>
<name>R9PMG8_PSEHS</name>
<dbReference type="HOGENOM" id="CLU_2427992_0_0_1"/>
<dbReference type="GeneID" id="24112161"/>
<sequence>MTVAWTSVYDLMCHQITFVLGLIEVSSGRIAVVREFQCLSNCESSIAYLQDGCGGSEDGARDNEIHWLAVGDQGEKNDPVLSRPETCSVVR</sequence>
<evidence type="ECO:0000313" key="1">
    <source>
        <dbReference type="EMBL" id="GAC99295.1"/>
    </source>
</evidence>
<dbReference type="Proteomes" id="UP000014071">
    <property type="component" value="Unassembled WGS sequence"/>
</dbReference>
<organism evidence="1 2">
    <name type="scientific">Pseudozyma hubeiensis (strain SY62)</name>
    <name type="common">Yeast</name>
    <dbReference type="NCBI Taxonomy" id="1305764"/>
    <lineage>
        <taxon>Eukaryota</taxon>
        <taxon>Fungi</taxon>
        <taxon>Dikarya</taxon>
        <taxon>Basidiomycota</taxon>
        <taxon>Ustilaginomycotina</taxon>
        <taxon>Ustilaginomycetes</taxon>
        <taxon>Ustilaginales</taxon>
        <taxon>Ustilaginaceae</taxon>
        <taxon>Pseudozyma</taxon>
    </lineage>
</organism>
<reference evidence="2" key="1">
    <citation type="journal article" date="2013" name="Genome Announc.">
        <title>Draft genome sequence of the basidiomycetous yeast-like fungus Pseudozyma hubeiensis SY62, which produces an abundant amount of the biosurfactant mannosylerythritol lipids.</title>
        <authorList>
            <person name="Konishi M."/>
            <person name="Hatada Y."/>
            <person name="Horiuchi J."/>
        </authorList>
    </citation>
    <scope>NUCLEOTIDE SEQUENCE [LARGE SCALE GENOMIC DNA]</scope>
    <source>
        <strain evidence="2">SY62</strain>
    </source>
</reference>
<keyword evidence="2" id="KW-1185">Reference proteome</keyword>